<dbReference type="InterPro" id="IPR024185">
    <property type="entry name" value="FTHF_cligase-like_sf"/>
</dbReference>
<comment type="catalytic activity">
    <reaction evidence="5">
        <text>(6S)-5-formyl-5,6,7,8-tetrahydrofolate + ATP = (6R)-5,10-methenyltetrahydrofolate + ADP + phosphate</text>
        <dbReference type="Rhea" id="RHEA:10488"/>
        <dbReference type="ChEBI" id="CHEBI:30616"/>
        <dbReference type="ChEBI" id="CHEBI:43474"/>
        <dbReference type="ChEBI" id="CHEBI:57455"/>
        <dbReference type="ChEBI" id="CHEBI:57457"/>
        <dbReference type="ChEBI" id="CHEBI:456216"/>
        <dbReference type="EC" id="6.3.3.2"/>
    </reaction>
</comment>
<comment type="cofactor">
    <cofactor evidence="5">
        <name>Mg(2+)</name>
        <dbReference type="ChEBI" id="CHEBI:18420"/>
    </cofactor>
</comment>
<dbReference type="Pfam" id="PF01812">
    <property type="entry name" value="5-FTHF_cyc-lig"/>
    <property type="match status" value="1"/>
</dbReference>
<comment type="caution">
    <text evidence="6">The sequence shown here is derived from an EMBL/GenBank/DDBJ whole genome shotgun (WGS) entry which is preliminary data.</text>
</comment>
<name>A0A561TZT7_9PSEU</name>
<accession>A0A561TZT7</accession>
<dbReference type="InterPro" id="IPR037171">
    <property type="entry name" value="NagB/RpiA_transferase-like"/>
</dbReference>
<evidence type="ECO:0000313" key="6">
    <source>
        <dbReference type="EMBL" id="TWF92628.1"/>
    </source>
</evidence>
<dbReference type="EC" id="6.3.3.2" evidence="5"/>
<protein>
    <recommendedName>
        <fullName evidence="5">5-formyltetrahydrofolate cyclo-ligase</fullName>
        <ecNumber evidence="5">6.3.3.2</ecNumber>
    </recommendedName>
</protein>
<keyword evidence="3 4" id="KW-0067">ATP-binding</keyword>
<dbReference type="NCBIfam" id="TIGR02727">
    <property type="entry name" value="MTHFS_bact"/>
    <property type="match status" value="1"/>
</dbReference>
<keyword evidence="5" id="KW-0479">Metal-binding</keyword>
<dbReference type="GO" id="GO:0009396">
    <property type="term" value="P:folic acid-containing compound biosynthetic process"/>
    <property type="evidence" value="ECO:0007669"/>
    <property type="project" value="TreeGrafter"/>
</dbReference>
<dbReference type="GO" id="GO:0046872">
    <property type="term" value="F:metal ion binding"/>
    <property type="evidence" value="ECO:0007669"/>
    <property type="project" value="UniProtKB-KW"/>
</dbReference>
<keyword evidence="2 4" id="KW-0547">Nucleotide-binding</keyword>
<comment type="similarity">
    <text evidence="1 5">Belongs to the 5-formyltetrahydrofolate cyclo-ligase family.</text>
</comment>
<keyword evidence="6" id="KW-0436">Ligase</keyword>
<organism evidence="6 7">
    <name type="scientific">Saccharopolyspora dendranthemae</name>
    <dbReference type="NCBI Taxonomy" id="1181886"/>
    <lineage>
        <taxon>Bacteria</taxon>
        <taxon>Bacillati</taxon>
        <taxon>Actinomycetota</taxon>
        <taxon>Actinomycetes</taxon>
        <taxon>Pseudonocardiales</taxon>
        <taxon>Pseudonocardiaceae</taxon>
        <taxon>Saccharopolyspora</taxon>
    </lineage>
</organism>
<feature type="binding site" evidence="4">
    <location>
        <begin position="166"/>
        <end position="174"/>
    </location>
    <ligand>
        <name>ATP</name>
        <dbReference type="ChEBI" id="CHEBI:30616"/>
    </ligand>
</feature>
<evidence type="ECO:0000256" key="5">
    <source>
        <dbReference type="RuleBase" id="RU361279"/>
    </source>
</evidence>
<dbReference type="PANTHER" id="PTHR23407:SF1">
    <property type="entry name" value="5-FORMYLTETRAHYDROFOLATE CYCLO-LIGASE"/>
    <property type="match status" value="1"/>
</dbReference>
<evidence type="ECO:0000256" key="1">
    <source>
        <dbReference type="ARBA" id="ARBA00010638"/>
    </source>
</evidence>
<dbReference type="PIRSF" id="PIRSF006806">
    <property type="entry name" value="FTHF_cligase"/>
    <property type="match status" value="1"/>
</dbReference>
<sequence>MAVRNAFGVLVGLLMTPQLIGQTYSEPVSSLDEFCTSKAEWRSRLLLQRDELDRSARQADDQVLLPILLDWLAQRELSVVAAYVPVGPEPGAGLPSALREAGLRVLLPIVSGRNPLEWAEYTGPDSLRPAGFGLLEPAGERLGPAGIAQAEVVLVPALAIDHQGVRLGRGAGYYDRSLPFRDPAAETLGIVRDPEFVPSLPGEDHDVRMTSVVTPSRGVVRLPV</sequence>
<feature type="binding site" evidence="4">
    <location>
        <position position="89"/>
    </location>
    <ligand>
        <name>substrate</name>
    </ligand>
</feature>
<dbReference type="GO" id="GO:0035999">
    <property type="term" value="P:tetrahydrofolate interconversion"/>
    <property type="evidence" value="ECO:0007669"/>
    <property type="project" value="TreeGrafter"/>
</dbReference>
<keyword evidence="7" id="KW-1185">Reference proteome</keyword>
<evidence type="ECO:0000256" key="2">
    <source>
        <dbReference type="ARBA" id="ARBA00022741"/>
    </source>
</evidence>
<evidence type="ECO:0000256" key="3">
    <source>
        <dbReference type="ARBA" id="ARBA00022840"/>
    </source>
</evidence>
<proteinExistence type="inferred from homology"/>
<reference evidence="6 7" key="1">
    <citation type="submission" date="2019-06" db="EMBL/GenBank/DDBJ databases">
        <title>Sequencing the genomes of 1000 actinobacteria strains.</title>
        <authorList>
            <person name="Klenk H.-P."/>
        </authorList>
    </citation>
    <scope>NUCLEOTIDE SEQUENCE [LARGE SCALE GENOMIC DNA]</scope>
    <source>
        <strain evidence="6 7">DSM 46699</strain>
    </source>
</reference>
<dbReference type="SUPFAM" id="SSF100950">
    <property type="entry name" value="NagB/RpiA/CoA transferase-like"/>
    <property type="match status" value="1"/>
</dbReference>
<dbReference type="AlphaFoldDB" id="A0A561TZT7"/>
<dbReference type="EMBL" id="VIWX01000007">
    <property type="protein sequence ID" value="TWF92628.1"/>
    <property type="molecule type" value="Genomic_DNA"/>
</dbReference>
<dbReference type="GO" id="GO:0005524">
    <property type="term" value="F:ATP binding"/>
    <property type="evidence" value="ECO:0007669"/>
    <property type="project" value="UniProtKB-KW"/>
</dbReference>
<feature type="binding site" evidence="4">
    <location>
        <position position="84"/>
    </location>
    <ligand>
        <name>substrate</name>
    </ligand>
</feature>
<dbReference type="PANTHER" id="PTHR23407">
    <property type="entry name" value="ATPASE INHIBITOR/5-FORMYLTETRAHYDROFOLATE CYCLO-LIGASE"/>
    <property type="match status" value="1"/>
</dbReference>
<feature type="binding site" evidence="4">
    <location>
        <begin position="38"/>
        <end position="42"/>
    </location>
    <ligand>
        <name>ATP</name>
        <dbReference type="ChEBI" id="CHEBI:30616"/>
    </ligand>
</feature>
<evidence type="ECO:0000256" key="4">
    <source>
        <dbReference type="PIRSR" id="PIRSR006806-1"/>
    </source>
</evidence>
<gene>
    <name evidence="6" type="ORF">FHU35_17272</name>
</gene>
<keyword evidence="5" id="KW-0460">Magnesium</keyword>
<dbReference type="GO" id="GO:0030272">
    <property type="term" value="F:5-formyltetrahydrofolate cyclo-ligase activity"/>
    <property type="evidence" value="ECO:0007669"/>
    <property type="project" value="UniProtKB-EC"/>
</dbReference>
<dbReference type="InterPro" id="IPR002698">
    <property type="entry name" value="FTHF_cligase"/>
</dbReference>
<dbReference type="Proteomes" id="UP000316184">
    <property type="component" value="Unassembled WGS sequence"/>
</dbReference>
<dbReference type="Gene3D" id="3.40.50.10420">
    <property type="entry name" value="NagB/RpiA/CoA transferase-like"/>
    <property type="match status" value="1"/>
</dbReference>
<evidence type="ECO:0000313" key="7">
    <source>
        <dbReference type="Proteomes" id="UP000316184"/>
    </source>
</evidence>